<reference evidence="1" key="2">
    <citation type="journal article" date="2023" name="Syst. Appl. Microbiol.">
        <title>Govania unica gen. nov., sp. nov., a rare biosphere bacterium that represents a novel family in the class Alphaproteobacteria.</title>
        <authorList>
            <person name="Vandamme P."/>
            <person name="Peeters C."/>
            <person name="Hettiarachchi A."/>
            <person name="Cnockaert M."/>
            <person name="Carlier A."/>
        </authorList>
    </citation>
    <scope>NUCLEOTIDE SEQUENCE</scope>
    <source>
        <strain evidence="1">LMG 31809</strain>
    </source>
</reference>
<dbReference type="SUPFAM" id="SSF54427">
    <property type="entry name" value="NTF2-like"/>
    <property type="match status" value="1"/>
</dbReference>
<evidence type="ECO:0000313" key="2">
    <source>
        <dbReference type="Proteomes" id="UP001141619"/>
    </source>
</evidence>
<comment type="caution">
    <text evidence="1">The sequence shown here is derived from an EMBL/GenBank/DDBJ whole genome shotgun (WGS) entry which is preliminary data.</text>
</comment>
<reference evidence="1" key="1">
    <citation type="submission" date="2022-08" db="EMBL/GenBank/DDBJ databases">
        <authorList>
            <person name="Vandamme P."/>
            <person name="Hettiarachchi A."/>
            <person name="Peeters C."/>
            <person name="Cnockaert M."/>
            <person name="Carlier A."/>
        </authorList>
    </citation>
    <scope>NUCLEOTIDE SEQUENCE</scope>
    <source>
        <strain evidence="1">LMG 31809</strain>
    </source>
</reference>
<protein>
    <submittedName>
        <fullName evidence="1">Nuclear transport factor 2 family protein</fullName>
    </submittedName>
</protein>
<dbReference type="AlphaFoldDB" id="A0A9X3TYH5"/>
<accession>A0A9X3TYH5</accession>
<evidence type="ECO:0000313" key="1">
    <source>
        <dbReference type="EMBL" id="MDA5193958.1"/>
    </source>
</evidence>
<keyword evidence="2" id="KW-1185">Reference proteome</keyword>
<proteinExistence type="predicted"/>
<dbReference type="EMBL" id="JANWOI010000003">
    <property type="protein sequence ID" value="MDA5193958.1"/>
    <property type="molecule type" value="Genomic_DNA"/>
</dbReference>
<organism evidence="1 2">
    <name type="scientific">Govanella unica</name>
    <dbReference type="NCBI Taxonomy" id="2975056"/>
    <lineage>
        <taxon>Bacteria</taxon>
        <taxon>Pseudomonadati</taxon>
        <taxon>Pseudomonadota</taxon>
        <taxon>Alphaproteobacteria</taxon>
        <taxon>Emcibacterales</taxon>
        <taxon>Govanellaceae</taxon>
        <taxon>Govanella</taxon>
    </lineage>
</organism>
<dbReference type="Proteomes" id="UP001141619">
    <property type="component" value="Unassembled WGS sequence"/>
</dbReference>
<gene>
    <name evidence="1" type="ORF">NYP16_08340</name>
</gene>
<dbReference type="InterPro" id="IPR032710">
    <property type="entry name" value="NTF2-like_dom_sf"/>
</dbReference>
<sequence>MTDTIITQMFRWWNEAYTDPNGFTPEAFSRFYTDDAELIVNGNSRGKGLQALSAHYQRIQAAVPLAQMVLPVDDDFATTDRAFVHCHEQAKRADGTEKLSECFAYAEVRDGKMSVLRVVGYEK</sequence>
<dbReference type="RefSeq" id="WP_274943665.1">
    <property type="nucleotide sequence ID" value="NZ_JANWOI010000003.1"/>
</dbReference>
<name>A0A9X3TYH5_9PROT</name>
<dbReference type="Gene3D" id="3.10.450.50">
    <property type="match status" value="1"/>
</dbReference>